<evidence type="ECO:0000313" key="3">
    <source>
        <dbReference type="Proteomes" id="UP001181693"/>
    </source>
</evidence>
<keyword evidence="3" id="KW-1185">Reference proteome</keyword>
<dbReference type="EMBL" id="DYDO01000008">
    <property type="protein sequence ID" value="DBA18854.1"/>
    <property type="molecule type" value="Genomic_DNA"/>
</dbReference>
<sequence length="86" mass="9148">MGNSLVLPASSSPLGLKSDDQRNPISRPAAGHMMHVAGIQQSHKTSPWPERHKEEERRGGPPPSVLPSPMASWRQGVIKGAPPPSG</sequence>
<dbReference type="Proteomes" id="UP001181693">
    <property type="component" value="Unassembled WGS sequence"/>
</dbReference>
<feature type="compositionally biased region" description="Polar residues" evidence="1">
    <location>
        <begin position="1"/>
        <end position="13"/>
    </location>
</feature>
<comment type="caution">
    <text evidence="2">The sequence shown here is derived from an EMBL/GenBank/DDBJ whole genome shotgun (WGS) entry which is preliminary data.</text>
</comment>
<accession>A0AAV2ZLG0</accession>
<reference evidence="2" key="1">
    <citation type="thesis" date="2020" institute="ProQuest LLC" country="789 East Eisenhower Parkway, Ann Arbor, MI, USA">
        <title>Comparative Genomics and Chromosome Evolution.</title>
        <authorList>
            <person name="Mudd A.B."/>
        </authorList>
    </citation>
    <scope>NUCLEOTIDE SEQUENCE</scope>
    <source>
        <strain evidence="2">1538</strain>
        <tissue evidence="2">Blood</tissue>
    </source>
</reference>
<name>A0AAV2ZLG0_PYXAD</name>
<evidence type="ECO:0000313" key="2">
    <source>
        <dbReference type="EMBL" id="DBA18854.1"/>
    </source>
</evidence>
<gene>
    <name evidence="2" type="ORF">GDO54_014749</name>
</gene>
<feature type="region of interest" description="Disordered" evidence="1">
    <location>
        <begin position="1"/>
        <end position="86"/>
    </location>
</feature>
<proteinExistence type="predicted"/>
<feature type="compositionally biased region" description="Basic and acidic residues" evidence="1">
    <location>
        <begin position="49"/>
        <end position="59"/>
    </location>
</feature>
<protein>
    <submittedName>
        <fullName evidence="2">Uncharacterized protein</fullName>
    </submittedName>
</protein>
<evidence type="ECO:0000256" key="1">
    <source>
        <dbReference type="SAM" id="MobiDB-lite"/>
    </source>
</evidence>
<organism evidence="2 3">
    <name type="scientific">Pyxicephalus adspersus</name>
    <name type="common">African bullfrog</name>
    <dbReference type="NCBI Taxonomy" id="30357"/>
    <lineage>
        <taxon>Eukaryota</taxon>
        <taxon>Metazoa</taxon>
        <taxon>Chordata</taxon>
        <taxon>Craniata</taxon>
        <taxon>Vertebrata</taxon>
        <taxon>Euteleostomi</taxon>
        <taxon>Amphibia</taxon>
        <taxon>Batrachia</taxon>
        <taxon>Anura</taxon>
        <taxon>Neobatrachia</taxon>
        <taxon>Ranoidea</taxon>
        <taxon>Pyxicephalidae</taxon>
        <taxon>Pyxicephalinae</taxon>
        <taxon>Pyxicephalus</taxon>
    </lineage>
</organism>
<dbReference type="AlphaFoldDB" id="A0AAV2ZLG0"/>